<evidence type="ECO:0000313" key="3">
    <source>
        <dbReference type="EMBL" id="MDP9801353.1"/>
    </source>
</evidence>
<name>A0ABT9NCA7_9ACTO</name>
<dbReference type="PANTHER" id="PTHR33608:SF3">
    <property type="entry name" value="SLR2013 PROTEIN"/>
    <property type="match status" value="1"/>
</dbReference>
<proteinExistence type="predicted"/>
<evidence type="ECO:0000256" key="1">
    <source>
        <dbReference type="SAM" id="MobiDB-lite"/>
    </source>
</evidence>
<accession>A0ABT9NCA7</accession>
<dbReference type="Proteomes" id="UP001235966">
    <property type="component" value="Unassembled WGS sequence"/>
</dbReference>
<dbReference type="InterPro" id="IPR002881">
    <property type="entry name" value="DUF58"/>
</dbReference>
<organism evidence="3 4">
    <name type="scientific">Arcanobacterium wilhelmae</name>
    <dbReference type="NCBI Taxonomy" id="1803177"/>
    <lineage>
        <taxon>Bacteria</taxon>
        <taxon>Bacillati</taxon>
        <taxon>Actinomycetota</taxon>
        <taxon>Actinomycetes</taxon>
        <taxon>Actinomycetales</taxon>
        <taxon>Actinomycetaceae</taxon>
        <taxon>Arcanobacterium</taxon>
    </lineage>
</organism>
<feature type="compositionally biased region" description="Polar residues" evidence="1">
    <location>
        <begin position="101"/>
        <end position="113"/>
    </location>
</feature>
<comment type="caution">
    <text evidence="3">The sequence shown here is derived from an EMBL/GenBank/DDBJ whole genome shotgun (WGS) entry which is preliminary data.</text>
</comment>
<dbReference type="EMBL" id="JAUSQW010000001">
    <property type="protein sequence ID" value="MDP9801353.1"/>
    <property type="molecule type" value="Genomic_DNA"/>
</dbReference>
<evidence type="ECO:0000313" key="4">
    <source>
        <dbReference type="Proteomes" id="UP001235966"/>
    </source>
</evidence>
<keyword evidence="4" id="KW-1185">Reference proteome</keyword>
<dbReference type="RefSeq" id="WP_278059286.1">
    <property type="nucleotide sequence ID" value="NZ_CP121247.1"/>
</dbReference>
<gene>
    <name evidence="3" type="ORF">J2S49_001429</name>
</gene>
<dbReference type="PANTHER" id="PTHR33608">
    <property type="entry name" value="BLL2464 PROTEIN"/>
    <property type="match status" value="1"/>
</dbReference>
<evidence type="ECO:0000259" key="2">
    <source>
        <dbReference type="Pfam" id="PF01882"/>
    </source>
</evidence>
<protein>
    <submittedName>
        <fullName evidence="3">Uncharacterized protein (DUF58 family)</fullName>
    </submittedName>
</protein>
<dbReference type="Pfam" id="PF01882">
    <property type="entry name" value="DUF58"/>
    <property type="match status" value="1"/>
</dbReference>
<sequence>MYLRFPALVAAFGALVVAIVTASATAALAYIALLGTLAVLDALLAPSPRRVHVERIAPTSVRLGHSAEVAYSVSSERRIVGEFRDAWPPSAGVAPSRHTFDTQGGSDSASATMSPRRRGTLRSSALTIRTRGPFRLAGRQRTFPTAWSLLTTPAFHSASALPQRVRKLRELDGRALLLQRGEGTEFDSLREYVAGDDVRAIDWRSTARLGTAVVRTWLPERDRRILVVLDAGRALSLRSGNAPLFDAAIETALLMSAVAAKAGDSLTVLALDHLVRARASVSHSANPIFDVGAALADVEPSSLATSLQPALAVARSIRASLIVVVTDPATIEPEQFAALRTLAPVIVANPQIDNLENSLEPVWNAYLRAADARDRLTQSGYATQLSHGGIRVITAYTHDLPAKTADAYLCLKAAGQL</sequence>
<reference evidence="3 4" key="1">
    <citation type="submission" date="2023-07" db="EMBL/GenBank/DDBJ databases">
        <title>Sequencing the genomes of 1000 actinobacteria strains.</title>
        <authorList>
            <person name="Klenk H.-P."/>
        </authorList>
    </citation>
    <scope>NUCLEOTIDE SEQUENCE [LARGE SCALE GENOMIC DNA]</scope>
    <source>
        <strain evidence="3 4">DSM 102162</strain>
    </source>
</reference>
<feature type="domain" description="DUF58" evidence="2">
    <location>
        <begin position="189"/>
        <end position="332"/>
    </location>
</feature>
<feature type="region of interest" description="Disordered" evidence="1">
    <location>
        <begin position="90"/>
        <end position="120"/>
    </location>
</feature>